<dbReference type="AlphaFoldDB" id="A0A5B8W5Z9"/>
<evidence type="ECO:0000313" key="4">
    <source>
        <dbReference type="Proteomes" id="UP000321362"/>
    </source>
</evidence>
<evidence type="ECO:0000259" key="2">
    <source>
        <dbReference type="Pfam" id="PF08327"/>
    </source>
</evidence>
<reference evidence="3 4" key="1">
    <citation type="journal article" date="2013" name="J. Microbiol.">
        <title>Mucilaginibacter ginsenosidivorax sp. nov., with ginsenoside converting activity isolated from sediment.</title>
        <authorList>
            <person name="Kim J.K."/>
            <person name="Choi T.E."/>
            <person name="Liu Q.M."/>
            <person name="Park H.Y."/>
            <person name="Yi T.H."/>
            <person name="Yoon M.H."/>
            <person name="Kim S.C."/>
            <person name="Im W.T."/>
        </authorList>
    </citation>
    <scope>NUCLEOTIDE SEQUENCE [LARGE SCALE GENOMIC DNA]</scope>
    <source>
        <strain evidence="3 4">KHI28</strain>
    </source>
</reference>
<dbReference type="Pfam" id="PF08327">
    <property type="entry name" value="AHSA1"/>
    <property type="match status" value="1"/>
</dbReference>
<dbReference type="InterPro" id="IPR023393">
    <property type="entry name" value="START-like_dom_sf"/>
</dbReference>
<feature type="domain" description="Activator of Hsp90 ATPase homologue 1/2-like C-terminal" evidence="2">
    <location>
        <begin position="13"/>
        <end position="140"/>
    </location>
</feature>
<keyword evidence="4" id="KW-1185">Reference proteome</keyword>
<accession>A0A5B8W5Z9</accession>
<protein>
    <submittedName>
        <fullName evidence="3">SRPBCC domain-containing protein</fullName>
    </submittedName>
</protein>
<dbReference type="Proteomes" id="UP000321362">
    <property type="component" value="Chromosome"/>
</dbReference>
<sequence>MEKLTLKTEIKFKAPAAKVWQGLTDPAMVKEYFFGTNLESTWKVGEPIKFSGEWDGHKYEDKGTILEIEPGKFVTYSYWSSMAGTEDKPENYANITYSLDEENGETTLTIIQDNIKNQEAKDHSEQNWQGMFDGLKKMIE</sequence>
<comment type="similarity">
    <text evidence="1">Belongs to the AHA1 family.</text>
</comment>
<dbReference type="OrthoDB" id="2355173at2"/>
<dbReference type="KEGG" id="mgk:FSB76_25380"/>
<name>A0A5B8W5Z9_9SPHI</name>
<dbReference type="EMBL" id="CP042437">
    <property type="protein sequence ID" value="QEC79121.1"/>
    <property type="molecule type" value="Genomic_DNA"/>
</dbReference>
<dbReference type="InterPro" id="IPR013538">
    <property type="entry name" value="ASHA1/2-like_C"/>
</dbReference>
<evidence type="ECO:0000313" key="3">
    <source>
        <dbReference type="EMBL" id="QEC79121.1"/>
    </source>
</evidence>
<gene>
    <name evidence="3" type="ORF">FSB76_25380</name>
</gene>
<dbReference type="RefSeq" id="WP_147058413.1">
    <property type="nucleotide sequence ID" value="NZ_CP042437.1"/>
</dbReference>
<dbReference type="CDD" id="cd07814">
    <property type="entry name" value="SRPBCC_CalC_Aha1-like"/>
    <property type="match status" value="1"/>
</dbReference>
<dbReference type="SUPFAM" id="SSF55961">
    <property type="entry name" value="Bet v1-like"/>
    <property type="match status" value="1"/>
</dbReference>
<proteinExistence type="inferred from homology"/>
<evidence type="ECO:0000256" key="1">
    <source>
        <dbReference type="ARBA" id="ARBA00006817"/>
    </source>
</evidence>
<organism evidence="3 4">
    <name type="scientific">Mucilaginibacter ginsenosidivorax</name>
    <dbReference type="NCBI Taxonomy" id="862126"/>
    <lineage>
        <taxon>Bacteria</taxon>
        <taxon>Pseudomonadati</taxon>
        <taxon>Bacteroidota</taxon>
        <taxon>Sphingobacteriia</taxon>
        <taxon>Sphingobacteriales</taxon>
        <taxon>Sphingobacteriaceae</taxon>
        <taxon>Mucilaginibacter</taxon>
    </lineage>
</organism>
<dbReference type="Gene3D" id="3.30.530.20">
    <property type="match status" value="1"/>
</dbReference>